<evidence type="ECO:0000259" key="10">
    <source>
        <dbReference type="PROSITE" id="PS50209"/>
    </source>
</evidence>
<feature type="domain" description="CARD" evidence="10">
    <location>
        <begin position="237"/>
        <end position="327"/>
    </location>
</feature>
<evidence type="ECO:0000256" key="4">
    <source>
        <dbReference type="ARBA" id="ARBA00022588"/>
    </source>
</evidence>
<reference evidence="14 15" key="1">
    <citation type="submission" date="2020-10" db="EMBL/GenBank/DDBJ databases">
        <title>Pygocentrus nattereri (red-bellied piranha) genome, fPygNat1, primary haplotype.</title>
        <authorList>
            <person name="Myers G."/>
            <person name="Meyer A."/>
            <person name="Karagic N."/>
            <person name="Pippel M."/>
            <person name="Winkler S."/>
            <person name="Tracey A."/>
            <person name="Wood J."/>
            <person name="Formenti G."/>
            <person name="Howe K."/>
            <person name="Fedrigo O."/>
            <person name="Jarvis E.D."/>
        </authorList>
    </citation>
    <scope>NUCLEOTIDE SEQUENCE [LARGE SCALE GENOMIC DNA]</scope>
</reference>
<organism evidence="14 15">
    <name type="scientific">Pygocentrus nattereri</name>
    <name type="common">Red-bellied piranha</name>
    <dbReference type="NCBI Taxonomy" id="42514"/>
    <lineage>
        <taxon>Eukaryota</taxon>
        <taxon>Metazoa</taxon>
        <taxon>Chordata</taxon>
        <taxon>Craniata</taxon>
        <taxon>Vertebrata</taxon>
        <taxon>Euteleostomi</taxon>
        <taxon>Actinopterygii</taxon>
        <taxon>Neopterygii</taxon>
        <taxon>Teleostei</taxon>
        <taxon>Ostariophysi</taxon>
        <taxon>Characiformes</taxon>
        <taxon>Characoidei</taxon>
        <taxon>Pygocentrus</taxon>
    </lineage>
</organism>
<reference evidence="14" key="3">
    <citation type="submission" date="2025-09" db="UniProtKB">
        <authorList>
            <consortium name="Ensembl"/>
        </authorList>
    </citation>
    <scope>IDENTIFICATION</scope>
</reference>
<protein>
    <recommendedName>
        <fullName evidence="16">AIG1-type G domain-containing protein</fullName>
    </recommendedName>
</protein>
<proteinExistence type="inferred from homology"/>
<dbReference type="Proteomes" id="UP001501920">
    <property type="component" value="Chromosome 23"/>
</dbReference>
<evidence type="ECO:0000313" key="15">
    <source>
        <dbReference type="Proteomes" id="UP001501920"/>
    </source>
</evidence>
<dbReference type="InterPro" id="IPR004020">
    <property type="entry name" value="DAPIN"/>
</dbReference>
<dbReference type="Pfam" id="PF23679">
    <property type="entry name" value="UPA-FIIND"/>
    <property type="match status" value="2"/>
</dbReference>
<keyword evidence="4" id="KW-0399">Innate immunity</keyword>
<evidence type="ECO:0000256" key="8">
    <source>
        <dbReference type="ARBA" id="ARBA00023233"/>
    </source>
</evidence>
<dbReference type="SMART" id="SM01289">
    <property type="entry name" value="PYRIN"/>
    <property type="match status" value="1"/>
</dbReference>
<dbReference type="Gene3D" id="3.40.50.300">
    <property type="entry name" value="P-loop containing nucleotide triphosphate hydrolases"/>
    <property type="match status" value="1"/>
</dbReference>
<keyword evidence="15" id="KW-1185">Reference proteome</keyword>
<comment type="subcellular location">
    <subcellularLocation>
        <location evidence="1">Inflammasome</location>
    </subcellularLocation>
</comment>
<dbReference type="InterPro" id="IPR025307">
    <property type="entry name" value="FIIND_dom"/>
</dbReference>
<keyword evidence="8" id="KW-1271">Inflammasome</keyword>
<sequence>MSSLCPVLMMFVLYCISGSEHHLSELRILLVGNAESGRSSTGNTILNREEFELKSTSQCVKRQRDVAGRHITVVEAPGWKKTKPGLHQPKLLQQEIESAVSLCSPGPHAVLLVVNLNKKCENVDVSELQENLELLTLRVWSHTIVLFTCGDCLGDTPIEQHIKSEGKELQWLVEKCGNRYHVLNNKNWSDDTQVTELLEKIEEMMAANRGCPFELDRKILQEVEEKKKGYDQRKFLRSKMGAEFVDEYRNMLIQRVPSVMGIADQLRSKKMIPAEIHGNIQTEKTSQDQMRILYSVLDSGGRAAKEEFYEILKTMMPSLVSELEAGPRTSSEEKPKSEQYLGRYIKYDLRWALNCLDEADLKKFKNNLCDRWLDPRLHRHNVERIRDNMDLANLLINTFNARNAVQVTMENLRMIGCNGTAERLKRVADRSFFSFFVDENREKLIQRVSSVMEIADHLKWRGTITDEIYSSIQTAKTSQEQMRILYSALDSRTNAKVEFYEILQMIKPHLLHELSGHSDIFSSYMPTLTQPDTKDRSLMDAEIFNPETVEKSQGDKITTSYRFLCHHAGHFQCKVTGLVFMMEGEGEVLYKIEPWDTQQLDGLGQKTPAGPLYNIECFKGPISHLHLPHCEIIDGTEENKVKQAVAHFTDDNVEIITPLQVTSTHVIIRIQGLSLLGIISDLRDLLFKPHLINAQVLLFYKTLAVTQSVNVLYIHLLPGNIPTDEVIKKHKFNHFIQTTSKCQLIHGRKYKPSCHPHEYQPTLSLMDEEIFNPETVEKSQGDKITSSYRFLCHHAGHFQCKVTGLVFVMEGEGEVLYKIEPWDTQQLDGLGKMTRAGPLYNIECCKGPISHLHLPHCEIIDDTEENKVKQAVAHFTDDNVEIITPLQVTSTHVIIRIQGLSLLGIISDLRDLLFKPHLINAQVLLFYKTLAVTQSVNILYIHLLPGNIPTDEVIKKRKSIKYIETTSKCQLIPGRKYKPSCHPHEYQPTVETFDIDLHLTSLNFHATFEVFLDCETKNARIGLLDEYGREVWEPRRVFLTADTSAEATSPKVAAAVKFVDEHRPAIIQRISSVKEIADDLLSKKIISEEMNNKIRGEKTSQDQMRILYDGLNSGGAAVKAEFYEILKVKLQSLVDELEAGSSKTQ</sequence>
<dbReference type="PROSITE" id="PS51830">
    <property type="entry name" value="FIIND"/>
    <property type="match status" value="2"/>
</dbReference>
<dbReference type="FunFam" id="3.40.50.300:FF:001809">
    <property type="entry name" value="Si:ch1073-365p7.2"/>
    <property type="match status" value="1"/>
</dbReference>
<dbReference type="PROSITE" id="PS50824">
    <property type="entry name" value="DAPIN"/>
    <property type="match status" value="1"/>
</dbReference>
<feature type="domain" description="FIIND" evidence="13">
    <location>
        <begin position="540"/>
        <end position="762"/>
    </location>
</feature>
<comment type="similarity">
    <text evidence="2">Belongs to the TRAFAC class TrmE-Era-EngA-EngB-Septin-like GTPase superfamily. AIG1/Toc34/Toc159-like paraseptin GTPase family. IAN subfamily.</text>
</comment>
<dbReference type="SUPFAM" id="SSF52540">
    <property type="entry name" value="P-loop containing nucleoside triphosphate hydrolases"/>
    <property type="match status" value="1"/>
</dbReference>
<feature type="signal peptide" evidence="9">
    <location>
        <begin position="1"/>
        <end position="18"/>
    </location>
</feature>
<dbReference type="PROSITE" id="PS51720">
    <property type="entry name" value="G_AIG1"/>
    <property type="match status" value="1"/>
</dbReference>
<dbReference type="Pfam" id="PF04548">
    <property type="entry name" value="AIG1"/>
    <property type="match status" value="1"/>
</dbReference>
<dbReference type="Pfam" id="PF13553">
    <property type="entry name" value="FIIND"/>
    <property type="match status" value="2"/>
</dbReference>
<evidence type="ECO:0000256" key="6">
    <source>
        <dbReference type="ARBA" id="ARBA00022859"/>
    </source>
</evidence>
<keyword evidence="3" id="KW-0963">Cytoplasm</keyword>
<name>A0AAR2K6X8_PYGNA</name>
<feature type="domain" description="CARD" evidence="10">
    <location>
        <begin position="436"/>
        <end position="518"/>
    </location>
</feature>
<evidence type="ECO:0000259" key="12">
    <source>
        <dbReference type="PROSITE" id="PS51720"/>
    </source>
</evidence>
<reference evidence="14" key="2">
    <citation type="submission" date="2025-08" db="UniProtKB">
        <authorList>
            <consortium name="Ensembl"/>
        </authorList>
    </citation>
    <scope>IDENTIFICATION</scope>
</reference>
<evidence type="ECO:0000259" key="13">
    <source>
        <dbReference type="PROSITE" id="PS51830"/>
    </source>
</evidence>
<dbReference type="GO" id="GO:0006954">
    <property type="term" value="P:inflammatory response"/>
    <property type="evidence" value="ECO:0007669"/>
    <property type="project" value="UniProtKB-KW"/>
</dbReference>
<dbReference type="PROSITE" id="PS50209">
    <property type="entry name" value="CARD"/>
    <property type="match status" value="3"/>
</dbReference>
<dbReference type="InterPro" id="IPR033516">
    <property type="entry name" value="CARD8/ASC/NALP1_CARD"/>
</dbReference>
<evidence type="ECO:0000256" key="5">
    <source>
        <dbReference type="ARBA" id="ARBA00022741"/>
    </source>
</evidence>
<dbReference type="InterPro" id="IPR027417">
    <property type="entry name" value="P-loop_NTPase"/>
</dbReference>
<dbReference type="GO" id="GO:0042981">
    <property type="term" value="P:regulation of apoptotic process"/>
    <property type="evidence" value="ECO:0007669"/>
    <property type="project" value="InterPro"/>
</dbReference>
<evidence type="ECO:0008006" key="16">
    <source>
        <dbReference type="Google" id="ProtNLM"/>
    </source>
</evidence>
<evidence type="ECO:0000313" key="14">
    <source>
        <dbReference type="Ensembl" id="ENSPNAP00000060015.1"/>
    </source>
</evidence>
<dbReference type="Gene3D" id="1.10.533.10">
    <property type="entry name" value="Death Domain, Fas"/>
    <property type="match status" value="4"/>
</dbReference>
<feature type="domain" description="FIIND" evidence="13">
    <location>
        <begin position="767"/>
        <end position="1051"/>
    </location>
</feature>
<evidence type="ECO:0000256" key="3">
    <source>
        <dbReference type="ARBA" id="ARBA00022490"/>
    </source>
</evidence>
<feature type="domain" description="AIG1-type G" evidence="12">
    <location>
        <begin position="23"/>
        <end position="222"/>
    </location>
</feature>
<keyword evidence="9" id="KW-0732">Signal</keyword>
<evidence type="ECO:0000256" key="2">
    <source>
        <dbReference type="ARBA" id="ARBA00008535"/>
    </source>
</evidence>
<evidence type="ECO:0000256" key="1">
    <source>
        <dbReference type="ARBA" id="ARBA00004110"/>
    </source>
</evidence>
<feature type="chain" id="PRO_5043333360" description="AIG1-type G domain-containing protein" evidence="9">
    <location>
        <begin position="19"/>
        <end position="1145"/>
    </location>
</feature>
<feature type="domain" description="Pyrin" evidence="11">
    <location>
        <begin position="341"/>
        <end position="430"/>
    </location>
</feature>
<dbReference type="GeneTree" id="ENSGT00730000111912"/>
<evidence type="ECO:0000256" key="9">
    <source>
        <dbReference type="SAM" id="SignalP"/>
    </source>
</evidence>
<dbReference type="PANTHER" id="PTHR46985">
    <property type="entry name" value="NACHT, LRR AND PYD DOMAINS-CONTAINING PROTEIN 1"/>
    <property type="match status" value="1"/>
</dbReference>
<accession>A0AAR2K6X8</accession>
<dbReference type="InterPro" id="IPR006703">
    <property type="entry name" value="G_AIG1"/>
</dbReference>
<keyword evidence="7" id="KW-0395">Inflammatory response</keyword>
<dbReference type="GO" id="GO:0045087">
    <property type="term" value="P:innate immune response"/>
    <property type="evidence" value="ECO:0007669"/>
    <property type="project" value="UniProtKB-KW"/>
</dbReference>
<dbReference type="PANTHER" id="PTHR46985:SF2">
    <property type="entry name" value="APOPTOSIS-ASSOCIATED SPECK-LIKE PROTEIN CONTAINING A CARD"/>
    <property type="match status" value="1"/>
</dbReference>
<dbReference type="SUPFAM" id="SSF47986">
    <property type="entry name" value="DEATH domain"/>
    <property type="match status" value="4"/>
</dbReference>
<dbReference type="AlphaFoldDB" id="A0AAR2K6X8"/>
<dbReference type="InterPro" id="IPR011029">
    <property type="entry name" value="DEATH-like_dom_sf"/>
</dbReference>
<dbReference type="Ensembl" id="ENSPNAT00000086394.1">
    <property type="protein sequence ID" value="ENSPNAP00000060015.1"/>
    <property type="gene ID" value="ENSPNAG00000012095.2"/>
</dbReference>
<evidence type="ECO:0000256" key="7">
    <source>
        <dbReference type="ARBA" id="ARBA00023198"/>
    </source>
</evidence>
<dbReference type="InterPro" id="IPR001315">
    <property type="entry name" value="CARD"/>
</dbReference>
<dbReference type="GO" id="GO:0061702">
    <property type="term" value="C:canonical inflammasome complex"/>
    <property type="evidence" value="ECO:0007669"/>
    <property type="project" value="UniProtKB-SubCell"/>
</dbReference>
<dbReference type="Pfam" id="PF02758">
    <property type="entry name" value="PYRIN"/>
    <property type="match status" value="1"/>
</dbReference>
<dbReference type="InterPro" id="IPR051249">
    <property type="entry name" value="NLRP_Inflammasome"/>
</dbReference>
<keyword evidence="5" id="KW-0547">Nucleotide-binding</keyword>
<dbReference type="CDD" id="cd08330">
    <property type="entry name" value="CARD_ASC_NALP1"/>
    <property type="match status" value="2"/>
</dbReference>
<dbReference type="GO" id="GO:0005525">
    <property type="term" value="F:GTP binding"/>
    <property type="evidence" value="ECO:0007669"/>
    <property type="project" value="InterPro"/>
</dbReference>
<feature type="domain" description="CARD" evidence="10">
    <location>
        <begin position="1051"/>
        <end position="1141"/>
    </location>
</feature>
<dbReference type="Pfam" id="PF00619">
    <property type="entry name" value="CARD"/>
    <property type="match status" value="3"/>
</dbReference>
<keyword evidence="6" id="KW-0391">Immunity</keyword>
<evidence type="ECO:0000259" key="11">
    <source>
        <dbReference type="PROSITE" id="PS50824"/>
    </source>
</evidence>